<proteinExistence type="predicted"/>
<comment type="caution">
    <text evidence="3">The sequence shown here is derived from an EMBL/GenBank/DDBJ whole genome shotgun (WGS) entry which is preliminary data.</text>
</comment>
<protein>
    <submittedName>
        <fullName evidence="3">NAD(P)-binding domain-containing protein</fullName>
    </submittedName>
</protein>
<name>A0ABT4API4_9BACT</name>
<gene>
    <name evidence="3" type="ORF">OV287_55150</name>
</gene>
<dbReference type="SUPFAM" id="SSF51735">
    <property type="entry name" value="NAD(P)-binding Rossmann-fold domains"/>
    <property type="match status" value="1"/>
</dbReference>
<dbReference type="InterPro" id="IPR036291">
    <property type="entry name" value="NAD(P)-bd_dom_sf"/>
</dbReference>
<dbReference type="RefSeq" id="WP_267542136.1">
    <property type="nucleotide sequence ID" value="NZ_JAPNKA010000001.1"/>
</dbReference>
<organism evidence="3 4">
    <name type="scientific">Archangium lansingense</name>
    <dbReference type="NCBI Taxonomy" id="2995310"/>
    <lineage>
        <taxon>Bacteria</taxon>
        <taxon>Pseudomonadati</taxon>
        <taxon>Myxococcota</taxon>
        <taxon>Myxococcia</taxon>
        <taxon>Myxococcales</taxon>
        <taxon>Cystobacterineae</taxon>
        <taxon>Archangiaceae</taxon>
        <taxon>Archangium</taxon>
    </lineage>
</organism>
<keyword evidence="4" id="KW-1185">Reference proteome</keyword>
<dbReference type="EMBL" id="JAPNKA010000001">
    <property type="protein sequence ID" value="MCY1083612.1"/>
    <property type="molecule type" value="Genomic_DNA"/>
</dbReference>
<dbReference type="InterPro" id="IPR051267">
    <property type="entry name" value="STEAP_metalloreductase"/>
</dbReference>
<dbReference type="PANTHER" id="PTHR14239">
    <property type="entry name" value="DUDULIN-RELATED"/>
    <property type="match status" value="1"/>
</dbReference>
<feature type="domain" description="Pyrroline-5-carboxylate reductase catalytic N-terminal" evidence="2">
    <location>
        <begin position="2"/>
        <end position="92"/>
    </location>
</feature>
<dbReference type="Pfam" id="PF03807">
    <property type="entry name" value="F420_oxidored"/>
    <property type="match status" value="1"/>
</dbReference>
<dbReference type="Gene3D" id="3.40.50.720">
    <property type="entry name" value="NAD(P)-binding Rossmann-like Domain"/>
    <property type="match status" value="1"/>
</dbReference>
<reference evidence="3 4" key="1">
    <citation type="submission" date="2022-11" db="EMBL/GenBank/DDBJ databases">
        <title>Minimal conservation of predation-associated metabolite biosynthetic gene clusters underscores biosynthetic potential of Myxococcota including descriptions for ten novel species: Archangium lansinium sp. nov., Myxococcus landrumus sp. nov., Nannocystis bai.</title>
        <authorList>
            <person name="Ahearne A."/>
            <person name="Stevens C."/>
            <person name="Phillips K."/>
        </authorList>
    </citation>
    <scope>NUCLEOTIDE SEQUENCE [LARGE SCALE GENOMIC DNA]</scope>
    <source>
        <strain evidence="3 4">MIWBW</strain>
    </source>
</reference>
<sequence length="199" mass="20179">MKIGIIGAGSIGQALAGHMAKAGHEVIVSNSRGPETLAGLVRQLGPRARAGTRQEAAAADVVMLSVPWEQVREAMSGLPAWNGRILVDATNPVLLPGFRLADLGGSTSSEIVASLAPGARVVKTANTLLAAVLAAEPRQSGGRRVLFMSGDDAAAKTEVSGLFGQVGFATVDLGGLASGGRLQQFPGGPLPTLNLLKLG</sequence>
<dbReference type="Proteomes" id="UP001207654">
    <property type="component" value="Unassembled WGS sequence"/>
</dbReference>
<accession>A0ABT4API4</accession>
<dbReference type="PANTHER" id="PTHR14239:SF10">
    <property type="entry name" value="REDUCTASE"/>
    <property type="match status" value="1"/>
</dbReference>
<evidence type="ECO:0000256" key="1">
    <source>
        <dbReference type="ARBA" id="ARBA00023002"/>
    </source>
</evidence>
<keyword evidence="1" id="KW-0560">Oxidoreductase</keyword>
<evidence type="ECO:0000313" key="4">
    <source>
        <dbReference type="Proteomes" id="UP001207654"/>
    </source>
</evidence>
<evidence type="ECO:0000313" key="3">
    <source>
        <dbReference type="EMBL" id="MCY1083612.1"/>
    </source>
</evidence>
<dbReference type="InterPro" id="IPR028939">
    <property type="entry name" value="P5C_Rdtase_cat_N"/>
</dbReference>
<evidence type="ECO:0000259" key="2">
    <source>
        <dbReference type="Pfam" id="PF03807"/>
    </source>
</evidence>